<organism evidence="2 3">
    <name type="scientific">Malus domestica</name>
    <name type="common">Apple</name>
    <name type="synonym">Pyrus malus</name>
    <dbReference type="NCBI Taxonomy" id="3750"/>
    <lineage>
        <taxon>Eukaryota</taxon>
        <taxon>Viridiplantae</taxon>
        <taxon>Streptophyta</taxon>
        <taxon>Embryophyta</taxon>
        <taxon>Tracheophyta</taxon>
        <taxon>Spermatophyta</taxon>
        <taxon>Magnoliopsida</taxon>
        <taxon>eudicotyledons</taxon>
        <taxon>Gunneridae</taxon>
        <taxon>Pentapetalae</taxon>
        <taxon>rosids</taxon>
        <taxon>fabids</taxon>
        <taxon>Rosales</taxon>
        <taxon>Rosaceae</taxon>
        <taxon>Amygdaloideae</taxon>
        <taxon>Maleae</taxon>
        <taxon>Malus</taxon>
    </lineage>
</organism>
<dbReference type="EMBL" id="RDQH01000336">
    <property type="protein sequence ID" value="RXH87118.1"/>
    <property type="molecule type" value="Genomic_DNA"/>
</dbReference>
<dbReference type="AlphaFoldDB" id="A0A498IUQ4"/>
<accession>A0A498IUQ4</accession>
<protein>
    <submittedName>
        <fullName evidence="2">Uncharacterized protein</fullName>
    </submittedName>
</protein>
<proteinExistence type="predicted"/>
<gene>
    <name evidence="2" type="ORF">DVH24_028618</name>
</gene>
<evidence type="ECO:0000256" key="1">
    <source>
        <dbReference type="SAM" id="MobiDB-lite"/>
    </source>
</evidence>
<reference evidence="2 3" key="1">
    <citation type="submission" date="2018-10" db="EMBL/GenBank/DDBJ databases">
        <title>A high-quality apple genome assembly.</title>
        <authorList>
            <person name="Hu J."/>
        </authorList>
    </citation>
    <scope>NUCLEOTIDE SEQUENCE [LARGE SCALE GENOMIC DNA]</scope>
    <source>
        <strain evidence="3">cv. HFTH1</strain>
        <tissue evidence="2">Young leaf</tissue>
    </source>
</reference>
<feature type="region of interest" description="Disordered" evidence="1">
    <location>
        <begin position="8"/>
        <end position="29"/>
    </location>
</feature>
<evidence type="ECO:0000313" key="3">
    <source>
        <dbReference type="Proteomes" id="UP000290289"/>
    </source>
</evidence>
<evidence type="ECO:0000313" key="2">
    <source>
        <dbReference type="EMBL" id="RXH87118.1"/>
    </source>
</evidence>
<dbReference type="Proteomes" id="UP000290289">
    <property type="component" value="Chromosome 10"/>
</dbReference>
<feature type="compositionally biased region" description="Basic and acidic residues" evidence="1">
    <location>
        <begin position="20"/>
        <end position="29"/>
    </location>
</feature>
<keyword evidence="3" id="KW-1185">Reference proteome</keyword>
<sequence length="104" mass="12210">MEVYLLPKTLRSGQLTSPDHPTDSDGDDRRRDVLVFSFTLLRLHKDESEAESAIESFSLPAIWPFTSIREGDTGESSEKRGWMRRRWWARVCFLCFVNSFPRRE</sequence>
<name>A0A498IUQ4_MALDO</name>
<comment type="caution">
    <text evidence="2">The sequence shown here is derived from an EMBL/GenBank/DDBJ whole genome shotgun (WGS) entry which is preliminary data.</text>
</comment>